<reference evidence="2 3" key="1">
    <citation type="submission" date="2024-02" db="EMBL/GenBank/DDBJ databases">
        <title>complete genome of Flavobacterium ginsenosidimutans Str. YTB16.</title>
        <authorList>
            <person name="Wang Q."/>
        </authorList>
    </citation>
    <scope>NUCLEOTIDE SEQUENCE [LARGE SCALE GENOMIC DNA]</scope>
    <source>
        <strain evidence="2 3">YTB16</strain>
    </source>
</reference>
<keyword evidence="3" id="KW-1185">Reference proteome</keyword>
<evidence type="ECO:0000313" key="3">
    <source>
        <dbReference type="Proteomes" id="UP001447857"/>
    </source>
</evidence>
<gene>
    <name evidence="2" type="ORF">V6624_04365</name>
</gene>
<evidence type="ECO:0000313" key="2">
    <source>
        <dbReference type="EMBL" id="WXK50874.1"/>
    </source>
</evidence>
<name>A0ABZ2Q946_9FLAO</name>
<dbReference type="Proteomes" id="UP001447857">
    <property type="component" value="Chromosome"/>
</dbReference>
<dbReference type="RefSeq" id="WP_338840986.1">
    <property type="nucleotide sequence ID" value="NZ_CP147988.1"/>
</dbReference>
<protein>
    <submittedName>
        <fullName evidence="2">Tail fiber assembly protein</fullName>
    </submittedName>
</protein>
<evidence type="ECO:0000259" key="1">
    <source>
        <dbReference type="Pfam" id="PF16778"/>
    </source>
</evidence>
<dbReference type="Pfam" id="PF16778">
    <property type="entry name" value="Phage_tail_APC"/>
    <property type="match status" value="1"/>
</dbReference>
<organism evidence="2 3">
    <name type="scientific">Flavobacterium ginsenosidimutans</name>
    <dbReference type="NCBI Taxonomy" id="687844"/>
    <lineage>
        <taxon>Bacteria</taxon>
        <taxon>Pseudomonadati</taxon>
        <taxon>Bacteroidota</taxon>
        <taxon>Flavobacteriia</taxon>
        <taxon>Flavobacteriales</taxon>
        <taxon>Flavobacteriaceae</taxon>
        <taxon>Flavobacterium</taxon>
    </lineage>
</organism>
<proteinExistence type="predicted"/>
<dbReference type="Gene3D" id="6.10.140.1310">
    <property type="match status" value="1"/>
</dbReference>
<accession>A0ABZ2Q946</accession>
<feature type="domain" description="Phage tail assembly chaperone-like" evidence="1">
    <location>
        <begin position="65"/>
        <end position="121"/>
    </location>
</feature>
<dbReference type="InterPro" id="IPR031893">
    <property type="entry name" value="Phage_tail_APC"/>
</dbReference>
<sequence>MYKGTYNENGDYTGFYVEGIHQNIPKPHIELTEEEWQQGLSKNYKVIEGKHTYSPFVQNKEELLANLRTTRNALLMDSDWTQVEDSPLSEEKKEAWKNYRQELRDLTDLEDTATIVWPVSPM</sequence>
<dbReference type="EMBL" id="CP147988">
    <property type="protein sequence ID" value="WXK50874.1"/>
    <property type="molecule type" value="Genomic_DNA"/>
</dbReference>